<dbReference type="InterPro" id="IPR012337">
    <property type="entry name" value="RNaseH-like_sf"/>
</dbReference>
<sequence>MLFKKDTIDIKECTQRVVFIEDENEQKAVILKYHEGKTCHRGIKETMTKIKRNYFWHNMQESISAVINSCEPCRKMKYDRNPIKPMLQLTQTQDAPFQEIFIDLFSIEGKYYLTLVDAFSKLGQAIEISNRSTPEVVRALIKYFSFYSVPRKLTSDPGSEFNNEFMRELTAMYKIELHITTPNNPNSTGIVERFHSTIIEIYRLAKYEHKFTDAASVMTYSLVAYNHTIHSATGLTPFEVVFGHTDSNDAFNANFQKTYMQSLLKDHAKRTKRLYEYISDKLHKYEEKVRKRKGGEQEVELEADKAIFTKVVNTRRSKDKPPYHKATISGEISRNVVPITVRERKTKAPIKNVKRPPQVVLGHLGDDNEGQPTSSTSKG</sequence>
<dbReference type="OrthoDB" id="7386036at2759"/>
<dbReference type="GO" id="GO:0003964">
    <property type="term" value="F:RNA-directed DNA polymerase activity"/>
    <property type="evidence" value="ECO:0007669"/>
    <property type="project" value="UniProtKB-EC"/>
</dbReference>
<feature type="domain" description="Integrase catalytic" evidence="3">
    <location>
        <begin position="92"/>
        <end position="245"/>
    </location>
</feature>
<proteinExistence type="predicted"/>
<dbReference type="GO" id="GO:0003676">
    <property type="term" value="F:nucleic acid binding"/>
    <property type="evidence" value="ECO:0007669"/>
    <property type="project" value="InterPro"/>
</dbReference>
<dbReference type="PROSITE" id="PS50994">
    <property type="entry name" value="INTEGRASE"/>
    <property type="match status" value="1"/>
</dbReference>
<accession>A0A8S4R1V6</accession>
<dbReference type="Pfam" id="PF17921">
    <property type="entry name" value="Integrase_H2C2"/>
    <property type="match status" value="1"/>
</dbReference>
<protein>
    <recommendedName>
        <fullName evidence="1">RNA-directed DNA polymerase</fullName>
        <ecNumber evidence="1">2.7.7.49</ecNumber>
    </recommendedName>
</protein>
<dbReference type="GO" id="GO:0015074">
    <property type="term" value="P:DNA integration"/>
    <property type="evidence" value="ECO:0007669"/>
    <property type="project" value="InterPro"/>
</dbReference>
<dbReference type="SUPFAM" id="SSF53098">
    <property type="entry name" value="Ribonuclease H-like"/>
    <property type="match status" value="1"/>
</dbReference>
<dbReference type="EMBL" id="CAKXAJ010023837">
    <property type="protein sequence ID" value="CAH2228132.1"/>
    <property type="molecule type" value="Genomic_DNA"/>
</dbReference>
<dbReference type="PANTHER" id="PTHR37984">
    <property type="entry name" value="PROTEIN CBG26694"/>
    <property type="match status" value="1"/>
</dbReference>
<dbReference type="InterPro" id="IPR050951">
    <property type="entry name" value="Retrovirus_Pol_polyprotein"/>
</dbReference>
<dbReference type="Gene3D" id="1.10.340.70">
    <property type="match status" value="1"/>
</dbReference>
<evidence type="ECO:0000256" key="1">
    <source>
        <dbReference type="ARBA" id="ARBA00012493"/>
    </source>
</evidence>
<evidence type="ECO:0000313" key="5">
    <source>
        <dbReference type="Proteomes" id="UP000838756"/>
    </source>
</evidence>
<name>A0A8S4R1V6_9NEOP</name>
<evidence type="ECO:0000259" key="3">
    <source>
        <dbReference type="PROSITE" id="PS50994"/>
    </source>
</evidence>
<feature type="region of interest" description="Disordered" evidence="2">
    <location>
        <begin position="347"/>
        <end position="379"/>
    </location>
</feature>
<dbReference type="AlphaFoldDB" id="A0A8S4R1V6"/>
<reference evidence="4" key="1">
    <citation type="submission" date="2022-03" db="EMBL/GenBank/DDBJ databases">
        <authorList>
            <person name="Lindestad O."/>
        </authorList>
    </citation>
    <scope>NUCLEOTIDE SEQUENCE</scope>
</reference>
<evidence type="ECO:0000313" key="4">
    <source>
        <dbReference type="EMBL" id="CAH2228132.1"/>
    </source>
</evidence>
<evidence type="ECO:0000256" key="2">
    <source>
        <dbReference type="SAM" id="MobiDB-lite"/>
    </source>
</evidence>
<dbReference type="InterPro" id="IPR001584">
    <property type="entry name" value="Integrase_cat-core"/>
</dbReference>
<gene>
    <name evidence="4" type="primary">jg21786</name>
    <name evidence="4" type="ORF">PAEG_LOCUS8226</name>
</gene>
<feature type="compositionally biased region" description="Polar residues" evidence="2">
    <location>
        <begin position="370"/>
        <end position="379"/>
    </location>
</feature>
<keyword evidence="5" id="KW-1185">Reference proteome</keyword>
<dbReference type="Gene3D" id="3.30.420.10">
    <property type="entry name" value="Ribonuclease H-like superfamily/Ribonuclease H"/>
    <property type="match status" value="1"/>
</dbReference>
<organism evidence="4 5">
    <name type="scientific">Pararge aegeria aegeria</name>
    <dbReference type="NCBI Taxonomy" id="348720"/>
    <lineage>
        <taxon>Eukaryota</taxon>
        <taxon>Metazoa</taxon>
        <taxon>Ecdysozoa</taxon>
        <taxon>Arthropoda</taxon>
        <taxon>Hexapoda</taxon>
        <taxon>Insecta</taxon>
        <taxon>Pterygota</taxon>
        <taxon>Neoptera</taxon>
        <taxon>Endopterygota</taxon>
        <taxon>Lepidoptera</taxon>
        <taxon>Glossata</taxon>
        <taxon>Ditrysia</taxon>
        <taxon>Papilionoidea</taxon>
        <taxon>Nymphalidae</taxon>
        <taxon>Satyrinae</taxon>
        <taxon>Satyrini</taxon>
        <taxon>Parargina</taxon>
        <taxon>Pararge</taxon>
    </lineage>
</organism>
<dbReference type="Proteomes" id="UP000838756">
    <property type="component" value="Unassembled WGS sequence"/>
</dbReference>
<dbReference type="EC" id="2.7.7.49" evidence="1"/>
<dbReference type="Pfam" id="PF00665">
    <property type="entry name" value="rve"/>
    <property type="match status" value="1"/>
</dbReference>
<dbReference type="InterPro" id="IPR036397">
    <property type="entry name" value="RNaseH_sf"/>
</dbReference>
<comment type="caution">
    <text evidence="4">The sequence shown here is derived from an EMBL/GenBank/DDBJ whole genome shotgun (WGS) entry which is preliminary data.</text>
</comment>
<dbReference type="InterPro" id="IPR041588">
    <property type="entry name" value="Integrase_H2C2"/>
</dbReference>
<dbReference type="PANTHER" id="PTHR37984:SF5">
    <property type="entry name" value="PROTEIN NYNRIN-LIKE"/>
    <property type="match status" value="1"/>
</dbReference>